<evidence type="ECO:0000256" key="1">
    <source>
        <dbReference type="ARBA" id="ARBA00008857"/>
    </source>
</evidence>
<dbReference type="InterPro" id="IPR011010">
    <property type="entry name" value="DNA_brk_join_enz"/>
</dbReference>
<keyword evidence="3" id="KW-0233">DNA recombination</keyword>
<dbReference type="Gene3D" id="1.10.443.10">
    <property type="entry name" value="Intergrase catalytic core"/>
    <property type="match status" value="1"/>
</dbReference>
<dbReference type="Pfam" id="PF00589">
    <property type="entry name" value="Phage_integrase"/>
    <property type="match status" value="1"/>
</dbReference>
<evidence type="ECO:0000256" key="2">
    <source>
        <dbReference type="ARBA" id="ARBA00023125"/>
    </source>
</evidence>
<gene>
    <name evidence="5" type="ORF">DFO70_112188</name>
</gene>
<dbReference type="InterPro" id="IPR013762">
    <property type="entry name" value="Integrase-like_cat_sf"/>
</dbReference>
<dbReference type="PROSITE" id="PS51898">
    <property type="entry name" value="TYR_RECOMBINASE"/>
    <property type="match status" value="1"/>
</dbReference>
<dbReference type="Proteomes" id="UP000252731">
    <property type="component" value="Unassembled WGS sequence"/>
</dbReference>
<organism evidence="5 6">
    <name type="scientific">Cytobacillus firmus</name>
    <name type="common">Bacillus firmus</name>
    <dbReference type="NCBI Taxonomy" id="1399"/>
    <lineage>
        <taxon>Bacteria</taxon>
        <taxon>Bacillati</taxon>
        <taxon>Bacillota</taxon>
        <taxon>Bacilli</taxon>
        <taxon>Bacillales</taxon>
        <taxon>Bacillaceae</taxon>
        <taxon>Cytobacillus</taxon>
    </lineage>
</organism>
<dbReference type="PANTHER" id="PTHR30349:SF41">
    <property type="entry name" value="INTEGRASE_RECOMBINASE PROTEIN MJ0367-RELATED"/>
    <property type="match status" value="1"/>
</dbReference>
<dbReference type="PANTHER" id="PTHR30349">
    <property type="entry name" value="PHAGE INTEGRASE-RELATED"/>
    <property type="match status" value="1"/>
</dbReference>
<dbReference type="EMBL" id="QNSF01000012">
    <property type="protein sequence ID" value="RBP89151.1"/>
    <property type="molecule type" value="Genomic_DNA"/>
</dbReference>
<dbReference type="GO" id="GO:0006310">
    <property type="term" value="P:DNA recombination"/>
    <property type="evidence" value="ECO:0007669"/>
    <property type="project" value="UniProtKB-KW"/>
</dbReference>
<feature type="domain" description="Tyr recombinase" evidence="4">
    <location>
        <begin position="1"/>
        <end position="133"/>
    </location>
</feature>
<keyword evidence="6" id="KW-1185">Reference proteome</keyword>
<name>A0A366JPL4_CYTFI</name>
<proteinExistence type="inferred from homology"/>
<sequence>MVNKSSRTVNVPTAFMKELKEYATNQKKLQIASGSAWTPMLDDHGNPVNLLFTKPNGFPSHPDGLTGRWRDIVKRFNLPPLNLHGLRHTYASYMVSKNVNFKIIQEQLGHSDIKQTLNTYSHLTDKDKNNASDLFNEIL</sequence>
<keyword evidence="2" id="KW-0238">DNA-binding</keyword>
<dbReference type="GO" id="GO:0015074">
    <property type="term" value="P:DNA integration"/>
    <property type="evidence" value="ECO:0007669"/>
    <property type="project" value="InterPro"/>
</dbReference>
<evidence type="ECO:0000313" key="5">
    <source>
        <dbReference type="EMBL" id="RBP89151.1"/>
    </source>
</evidence>
<dbReference type="InterPro" id="IPR050090">
    <property type="entry name" value="Tyrosine_recombinase_XerCD"/>
</dbReference>
<dbReference type="OrthoDB" id="9803188at2"/>
<dbReference type="AlphaFoldDB" id="A0A366JPL4"/>
<evidence type="ECO:0000259" key="4">
    <source>
        <dbReference type="PROSITE" id="PS51898"/>
    </source>
</evidence>
<evidence type="ECO:0000256" key="3">
    <source>
        <dbReference type="ARBA" id="ARBA00023172"/>
    </source>
</evidence>
<comment type="similarity">
    <text evidence="1">Belongs to the 'phage' integrase family.</text>
</comment>
<evidence type="ECO:0000313" key="6">
    <source>
        <dbReference type="Proteomes" id="UP000252731"/>
    </source>
</evidence>
<dbReference type="GO" id="GO:0003677">
    <property type="term" value="F:DNA binding"/>
    <property type="evidence" value="ECO:0007669"/>
    <property type="project" value="UniProtKB-KW"/>
</dbReference>
<reference evidence="5 6" key="1">
    <citation type="submission" date="2018-06" db="EMBL/GenBank/DDBJ databases">
        <title>Freshwater and sediment microbial communities from various areas in North America, analyzing microbe dynamics in response to fracking.</title>
        <authorList>
            <person name="Lamendella R."/>
        </authorList>
    </citation>
    <scope>NUCLEOTIDE SEQUENCE [LARGE SCALE GENOMIC DNA]</scope>
    <source>
        <strain evidence="5 6">14_TX</strain>
    </source>
</reference>
<dbReference type="SUPFAM" id="SSF56349">
    <property type="entry name" value="DNA breaking-rejoining enzymes"/>
    <property type="match status" value="1"/>
</dbReference>
<protein>
    <submittedName>
        <fullName evidence="5">Phage integrase family protein</fullName>
    </submittedName>
</protein>
<comment type="caution">
    <text evidence="5">The sequence shown here is derived from an EMBL/GenBank/DDBJ whole genome shotgun (WGS) entry which is preliminary data.</text>
</comment>
<dbReference type="InterPro" id="IPR002104">
    <property type="entry name" value="Integrase_catalytic"/>
</dbReference>
<dbReference type="CDD" id="cd01189">
    <property type="entry name" value="INT_ICEBs1_C_like"/>
    <property type="match status" value="1"/>
</dbReference>
<accession>A0A366JPL4</accession>